<dbReference type="PATRIC" id="fig|480418.6.peg.902"/>
<organism evidence="2 3">
    <name type="scientific">Mycobacterium lepromatosis</name>
    <dbReference type="NCBI Taxonomy" id="480418"/>
    <lineage>
        <taxon>Bacteria</taxon>
        <taxon>Bacillati</taxon>
        <taxon>Actinomycetota</taxon>
        <taxon>Actinomycetes</taxon>
        <taxon>Mycobacteriales</taxon>
        <taxon>Mycobacteriaceae</taxon>
        <taxon>Mycobacterium</taxon>
    </lineage>
</organism>
<dbReference type="EMBL" id="JRPY01000019">
    <property type="protein sequence ID" value="KJX75734.1"/>
    <property type="molecule type" value="Genomic_DNA"/>
</dbReference>
<accession>A0A0F4ESD2</accession>
<evidence type="ECO:0000259" key="1">
    <source>
        <dbReference type="Pfam" id="PF00934"/>
    </source>
</evidence>
<dbReference type="AlphaFoldDB" id="A0A0F4ESD2"/>
<dbReference type="Pfam" id="PF00934">
    <property type="entry name" value="PE"/>
    <property type="match status" value="1"/>
</dbReference>
<dbReference type="STRING" id="480418.GCA_000975265_04094"/>
<evidence type="ECO:0000313" key="2">
    <source>
        <dbReference type="EMBL" id="KJX75734.1"/>
    </source>
</evidence>
<comment type="caution">
    <text evidence="2">The sequence shown here is derived from an EMBL/GenBank/DDBJ whole genome shotgun (WGS) entry which is preliminary data.</text>
</comment>
<gene>
    <name evidence="2" type="ORF">MLPM_0410</name>
</gene>
<dbReference type="InterPro" id="IPR000084">
    <property type="entry name" value="PE-PGRS_N"/>
</dbReference>
<sequence length="95" mass="10113">MPLFLKVEVGGLIMAAGRLDRISSQVKEQNIKLATAITNVPAPALDPVSQLASRFFTTRGVEYQAHAEAGAESSRAFVQSLTKAAGDYMTSDVLS</sequence>
<dbReference type="Proteomes" id="UP000053699">
    <property type="component" value="Unassembled WGS sequence"/>
</dbReference>
<dbReference type="RefSeq" id="WP_045842456.1">
    <property type="nucleotide sequence ID" value="NZ_CP083405.1"/>
</dbReference>
<evidence type="ECO:0000313" key="3">
    <source>
        <dbReference type="Proteomes" id="UP000053699"/>
    </source>
</evidence>
<dbReference type="InterPro" id="IPR038332">
    <property type="entry name" value="PPE_sf"/>
</dbReference>
<protein>
    <submittedName>
        <fullName evidence="2">PE family protein</fullName>
    </submittedName>
</protein>
<feature type="domain" description="PE" evidence="1">
    <location>
        <begin position="11"/>
        <end position="92"/>
    </location>
</feature>
<reference evidence="2 3" key="1">
    <citation type="journal article" date="2015" name="Proc. Natl. Acad. Sci. U.S.A.">
        <title>Insight into the evolution and origin of leprosy bacilli from the genome sequence of Mycobacterium lepromatosis.</title>
        <authorList>
            <person name="Singh P."/>
            <person name="Benjak A."/>
            <person name="Schuenemann V.J."/>
            <person name="Herbig A."/>
            <person name="Avanzi C."/>
            <person name="Busso P."/>
            <person name="Nieselt K."/>
            <person name="Krause J."/>
            <person name="Vera-Cabrera L."/>
            <person name="Cole S.T."/>
        </authorList>
    </citation>
    <scope>NUCLEOTIDE SEQUENCE [LARGE SCALE GENOMIC DNA]</scope>
    <source>
        <strain evidence="2 3">Mx1-22A</strain>
    </source>
</reference>
<dbReference type="Gene3D" id="1.10.287.850">
    <property type="entry name" value="HP0062-like domain"/>
    <property type="match status" value="1"/>
</dbReference>
<proteinExistence type="predicted"/>
<keyword evidence="3" id="KW-1185">Reference proteome</keyword>
<dbReference type="OrthoDB" id="4741169at2"/>
<dbReference type="SUPFAM" id="SSF140459">
    <property type="entry name" value="PE/PPE dimer-like"/>
    <property type="match status" value="1"/>
</dbReference>
<name>A0A0F4ESD2_9MYCO</name>